<dbReference type="EnsemblPlants" id="TraesCS6B02G455200.1">
    <property type="protein sequence ID" value="TraesCS6B02G455200.1.cds1"/>
    <property type="gene ID" value="TraesCS6B02G455200"/>
</dbReference>
<dbReference type="OMA" id="ADSICGE"/>
<evidence type="ECO:0000256" key="1">
    <source>
        <dbReference type="SAM" id="MobiDB-lite"/>
    </source>
</evidence>
<feature type="signal peptide" evidence="2">
    <location>
        <begin position="1"/>
        <end position="25"/>
    </location>
</feature>
<dbReference type="PANTHER" id="PTHR36705:SF12">
    <property type="entry name" value="CLAVATA3_ESR (CLE)-RELATED PROTEIN 20"/>
    <property type="match status" value="1"/>
</dbReference>
<dbReference type="Gramene" id="TraesPARA_EIv1.0_2116220.1">
    <property type="protein sequence ID" value="TraesPARA_EIv1.0_2116220.1.CDS1"/>
    <property type="gene ID" value="TraesPARA_EIv1.0_2116220"/>
</dbReference>
<name>A0A3B6PTP0_WHEAT</name>
<feature type="region of interest" description="Disordered" evidence="1">
    <location>
        <begin position="50"/>
        <end position="69"/>
    </location>
</feature>
<reference evidence="3" key="2">
    <citation type="submission" date="2018-10" db="UniProtKB">
        <authorList>
            <consortium name="EnsemblPlants"/>
        </authorList>
    </citation>
    <scope>IDENTIFICATION</scope>
</reference>
<evidence type="ECO:0000256" key="2">
    <source>
        <dbReference type="SAM" id="SignalP"/>
    </source>
</evidence>
<dbReference type="Proteomes" id="UP000019116">
    <property type="component" value="Chromosome 6B"/>
</dbReference>
<dbReference type="Gramene" id="TraesMAC6B03G03636230.1">
    <property type="protein sequence ID" value="TraesMAC6B03G03636230.1.CDS1"/>
    <property type="gene ID" value="TraesMAC6B03G03636230"/>
</dbReference>
<dbReference type="PANTHER" id="PTHR36705">
    <property type="entry name" value="CLAVATA3/ESR (CLE)-RELATED PROTEIN 20"/>
    <property type="match status" value="1"/>
</dbReference>
<keyword evidence="2" id="KW-0732">Signal</keyword>
<dbReference type="Gramene" id="TraesCS6B03G1262200.1">
    <property type="protein sequence ID" value="TraesCS6B03G1262200.1.CDS1"/>
    <property type="gene ID" value="TraesCS6B03G1262200"/>
</dbReference>
<dbReference type="Gramene" id="TraesLAC6B03G03589710.1">
    <property type="protein sequence ID" value="TraesLAC6B03G03589710.1.CDS1"/>
    <property type="gene ID" value="TraesLAC6B03G03589710"/>
</dbReference>
<organism evidence="3">
    <name type="scientific">Triticum aestivum</name>
    <name type="common">Wheat</name>
    <dbReference type="NCBI Taxonomy" id="4565"/>
    <lineage>
        <taxon>Eukaryota</taxon>
        <taxon>Viridiplantae</taxon>
        <taxon>Streptophyta</taxon>
        <taxon>Embryophyta</taxon>
        <taxon>Tracheophyta</taxon>
        <taxon>Spermatophyta</taxon>
        <taxon>Magnoliopsida</taxon>
        <taxon>Liliopsida</taxon>
        <taxon>Poales</taxon>
        <taxon>Poaceae</taxon>
        <taxon>BOP clade</taxon>
        <taxon>Pooideae</taxon>
        <taxon>Triticodae</taxon>
        <taxon>Triticeae</taxon>
        <taxon>Triticinae</taxon>
        <taxon>Triticum</taxon>
    </lineage>
</organism>
<sequence>MRRPSQQHSLLPCILLLLLLLVSMSHLPSSSHGLRTLREEEEAVGELITGQHELPPTISPTQEAGGDDVAAADDIGAGKFTVSRRAVPQGPNPLHN</sequence>
<dbReference type="Gramene" id="TraesJUL6B03G03667170.1">
    <property type="protein sequence ID" value="TraesJUL6B03G03667170.1.CDS1"/>
    <property type="gene ID" value="TraesJUL6B03G03667170"/>
</dbReference>
<dbReference type="Gramene" id="TraesWEE_scaffold_048636_01G000500.1">
    <property type="protein sequence ID" value="TraesWEE_scaffold_048636_01G000500.1"/>
    <property type="gene ID" value="TraesWEE_scaffold_048636_01G000500"/>
</dbReference>
<proteinExistence type="predicted"/>
<accession>A0A3B6PTP0</accession>
<dbReference type="Gramene" id="TraesROB_scaffold_059594_01G000500.1">
    <property type="protein sequence ID" value="TraesROB_scaffold_059594_01G000500.1"/>
    <property type="gene ID" value="TraesROB_scaffold_059594_01G000500"/>
</dbReference>
<dbReference type="Gramene" id="TraesSYM6B03G03578810.1">
    <property type="protein sequence ID" value="TraesSYM6B03G03578810.1.CDS1"/>
    <property type="gene ID" value="TraesSYM6B03G03578810"/>
</dbReference>
<dbReference type="AlphaFoldDB" id="A0A3B6PTP0"/>
<dbReference type="Gramene" id="TraesLDM6B03G03635900.1">
    <property type="protein sequence ID" value="TraesLDM6B03G03635900.1.CDS1"/>
    <property type="gene ID" value="TraesLDM6B03G03635900"/>
</dbReference>
<feature type="chain" id="PRO_5043179358" evidence="2">
    <location>
        <begin position="26"/>
        <end position="96"/>
    </location>
</feature>
<keyword evidence="4" id="KW-1185">Reference proteome</keyword>
<dbReference type="Gramene" id="TraesCLE_scaffold_017687_01G000700.1">
    <property type="protein sequence ID" value="TraesCLE_scaffold_017687_01G000700.1"/>
    <property type="gene ID" value="TraesCLE_scaffold_017687_01G000700"/>
</dbReference>
<dbReference type="Gramene" id="TraesCAD_scaffold_059904_01G000400.1">
    <property type="protein sequence ID" value="TraesCAD_scaffold_059904_01G000400.1"/>
    <property type="gene ID" value="TraesCAD_scaffold_059904_01G000400"/>
</dbReference>
<dbReference type="Gramene" id="TraesJAG6B03G03626270.1">
    <property type="protein sequence ID" value="TraesJAG6B03G03626270.1.CDS1"/>
    <property type="gene ID" value="TraesJAG6B03G03626270"/>
</dbReference>
<evidence type="ECO:0000313" key="4">
    <source>
        <dbReference type="Proteomes" id="UP000019116"/>
    </source>
</evidence>
<dbReference type="Gramene" id="TraesRN6B0101228700.1">
    <property type="protein sequence ID" value="TraesRN6B0101228700.1"/>
    <property type="gene ID" value="TraesRN6B0101228700"/>
</dbReference>
<dbReference type="Gramene" id="TraesCS6B02G455200.1">
    <property type="protein sequence ID" value="TraesCS6B02G455200.1.cds1"/>
    <property type="gene ID" value="TraesCS6B02G455200"/>
</dbReference>
<dbReference type="Gramene" id="TraesNOR6B03G03674220.1">
    <property type="protein sequence ID" value="TraesNOR6B03G03674220.1.CDS1"/>
    <property type="gene ID" value="TraesNOR6B03G03674220"/>
</dbReference>
<dbReference type="Gramene" id="TraesARI6B03G03597100.1">
    <property type="protein sequence ID" value="TraesARI6B03G03597100.1.CDS1"/>
    <property type="gene ID" value="TraesARI6B03G03597100"/>
</dbReference>
<protein>
    <submittedName>
        <fullName evidence="3">Uncharacterized protein</fullName>
    </submittedName>
</protein>
<reference evidence="3" key="1">
    <citation type="submission" date="2018-08" db="EMBL/GenBank/DDBJ databases">
        <authorList>
            <person name="Rossello M."/>
        </authorList>
    </citation>
    <scope>NUCLEOTIDE SEQUENCE [LARGE SCALE GENOMIC DNA]</scope>
    <source>
        <strain evidence="3">cv. Chinese Spring</strain>
    </source>
</reference>
<dbReference type="PaxDb" id="4565-Traes_6BL_09B68945F.1"/>
<evidence type="ECO:0000313" key="3">
    <source>
        <dbReference type="EnsemblPlants" id="TraesCS6B02G455200.1.cds1"/>
    </source>
</evidence>
<dbReference type="Gramene" id="TraesSTA6B03G03624950.1">
    <property type="protein sequence ID" value="TraesSTA6B03G03624950.1.CDS1"/>
    <property type="gene ID" value="TraesSTA6B03G03624950"/>
</dbReference>